<dbReference type="CDD" id="cd18799">
    <property type="entry name" value="SF2_C_EcoAI-like"/>
    <property type="match status" value="1"/>
</dbReference>
<evidence type="ECO:0000313" key="3">
    <source>
        <dbReference type="EMBL" id="ATZ18719.1"/>
    </source>
</evidence>
<dbReference type="EMBL" id="CP024965">
    <property type="protein sequence ID" value="ATZ18719.1"/>
    <property type="molecule type" value="Genomic_DNA"/>
</dbReference>
<dbReference type="InterPro" id="IPR006935">
    <property type="entry name" value="Helicase/UvrB_N"/>
</dbReference>
<dbReference type="AlphaFoldDB" id="A0A2K8NY19"/>
<protein>
    <submittedName>
        <fullName evidence="3">DEAD/DEAH family helicase</fullName>
    </submittedName>
</protein>
<keyword evidence="3" id="KW-0347">Helicase</keyword>
<dbReference type="InterPro" id="IPR050742">
    <property type="entry name" value="Helicase_Restrict-Modif_Enz"/>
</dbReference>
<dbReference type="RefSeq" id="WP_024863242.1">
    <property type="nucleotide sequence ID" value="NZ_CP024965.1"/>
</dbReference>
<dbReference type="InterPro" id="IPR001650">
    <property type="entry name" value="Helicase_C-like"/>
</dbReference>
<sequence>MSIERNEFISKKLEAHLHLASEGAIEVKIVSPFISKLGTKFLKQIIENNSSIKKLKIITTTYDGTSKFLDLGALENLYNNFKNKNIIEIVIENSYQNNIERLHAKNMIFIKPNNLSVAFVGSSNVTDKGMNTGKETSVRIDEVFNPTVFHNANNYFDQLWNDRENFFSIEDREKLNLAMSKKERYEVQIKNSFLKRQQELTDTDFHSLQSKNESKKLYGYQQNAICKIFENIKNGNNKHLLVMATGTGKTFTIMSFIEQYYNNQDYHQNNDFPKVLFLAPRNEILESSIETLKYSLKNVNESYIFKFFSNYNKTEKYNGESFIFSTYQSTILNKDWISQQDFDLLIIDEVHHSEADGLKEIIERLANKTKHLIGLTATPERTDGFNISNYFDNKYVYEIGLHEAIDKGYLCDFNYYFINDETNIEGVDVINDTKELAKRLNNKERNKLILKTINEQIIPYTEEIKSVLFCINIEHANAIAEFLKSNDLKAECLSSQDNNTKRSEILDNFQKGKINFLCTVNILNEGIDIPSINSVIFLRPTQSFLIYLQQLGRGLRKFDNKILEIYDFVNNVDLNINKKYNPFLIQKAFFGDNNTALSAIKVALEKDQFNTIEKWMPGDSILHLSKLNKKTLLDKISEYGKLQSLDSILKNYQKGVLDYEKYKNFFKDTQLATYELYKKKKSLSKKNSNFSNFGSYDYDILLSFSIFNHKKIIIEFLKLLENKTHQKRFVVEMFISFFFTSRKEINKKSCSIQEALKEIFSKKELLNELIFLLNWKLESEILLENKIEDLYGTYINQLQMQVLIGTYIIGDNIEAKLIQRGIEIVNDSVFIKAREQNINTAFKHTNFYDWNTGVLHWESPDGWRINCEVKEYKTLIEQYKPIYVLCNSKNLYEKTGNPKYGIFLGKPKKIKIIKEEKKSNGNWNIFFELTMKN</sequence>
<dbReference type="PROSITE" id="PS51192">
    <property type="entry name" value="HELICASE_ATP_BIND_1"/>
    <property type="match status" value="1"/>
</dbReference>
<dbReference type="GO" id="GO:0005829">
    <property type="term" value="C:cytosol"/>
    <property type="evidence" value="ECO:0007669"/>
    <property type="project" value="TreeGrafter"/>
</dbReference>
<dbReference type="SMART" id="SM00487">
    <property type="entry name" value="DEXDc"/>
    <property type="match status" value="1"/>
</dbReference>
<dbReference type="GO" id="GO:0003677">
    <property type="term" value="F:DNA binding"/>
    <property type="evidence" value="ECO:0007669"/>
    <property type="project" value="InterPro"/>
</dbReference>
<dbReference type="Gene3D" id="3.30.870.10">
    <property type="entry name" value="Endonuclease Chain A"/>
    <property type="match status" value="1"/>
</dbReference>
<dbReference type="Proteomes" id="UP000232230">
    <property type="component" value="Chromosome"/>
</dbReference>
<dbReference type="PROSITE" id="PS51194">
    <property type="entry name" value="HELICASE_CTER"/>
    <property type="match status" value="1"/>
</dbReference>
<keyword evidence="3" id="KW-0547">Nucleotide-binding</keyword>
<evidence type="ECO:0000259" key="1">
    <source>
        <dbReference type="PROSITE" id="PS51192"/>
    </source>
</evidence>
<dbReference type="GO" id="GO:0016787">
    <property type="term" value="F:hydrolase activity"/>
    <property type="evidence" value="ECO:0007669"/>
    <property type="project" value="InterPro"/>
</dbReference>
<dbReference type="SMART" id="SM00490">
    <property type="entry name" value="HELICc"/>
    <property type="match status" value="1"/>
</dbReference>
<dbReference type="Gene3D" id="3.40.50.300">
    <property type="entry name" value="P-loop containing nucleotide triphosphate hydrolases"/>
    <property type="match status" value="2"/>
</dbReference>
<evidence type="ECO:0000259" key="2">
    <source>
        <dbReference type="PROSITE" id="PS51194"/>
    </source>
</evidence>
<organism evidence="3 4">
    <name type="scientific">Williamsoniiplasma somnilux</name>
    <dbReference type="NCBI Taxonomy" id="215578"/>
    <lineage>
        <taxon>Bacteria</taxon>
        <taxon>Bacillati</taxon>
        <taxon>Mycoplasmatota</taxon>
        <taxon>Mollicutes</taxon>
        <taxon>Entomoplasmatales</taxon>
        <taxon>Williamsoniiplasma</taxon>
    </lineage>
</organism>
<feature type="domain" description="Helicase C-terminal" evidence="2">
    <location>
        <begin position="456"/>
        <end position="596"/>
    </location>
</feature>
<dbReference type="GO" id="GO:0005524">
    <property type="term" value="F:ATP binding"/>
    <property type="evidence" value="ECO:0007669"/>
    <property type="project" value="InterPro"/>
</dbReference>
<dbReference type="Pfam" id="PF00271">
    <property type="entry name" value="Helicase_C"/>
    <property type="match status" value="1"/>
</dbReference>
<feature type="domain" description="Helicase ATP-binding" evidence="1">
    <location>
        <begin position="230"/>
        <end position="397"/>
    </location>
</feature>
<accession>A0A2K8NY19</accession>
<keyword evidence="3" id="KW-0067">ATP-binding</keyword>
<evidence type="ECO:0000313" key="4">
    <source>
        <dbReference type="Proteomes" id="UP000232230"/>
    </source>
</evidence>
<proteinExistence type="predicted"/>
<dbReference type="Pfam" id="PF04851">
    <property type="entry name" value="ResIII"/>
    <property type="match status" value="1"/>
</dbReference>
<dbReference type="InterPro" id="IPR027417">
    <property type="entry name" value="P-loop_NTPase"/>
</dbReference>
<dbReference type="InterPro" id="IPR019065">
    <property type="entry name" value="RE_NgoFVII_N"/>
</dbReference>
<gene>
    <name evidence="3" type="ORF">ESOMN_v1c03370</name>
</gene>
<keyword evidence="3" id="KW-0378">Hydrolase</keyword>
<reference evidence="3 4" key="1">
    <citation type="submission" date="2017-11" db="EMBL/GenBank/DDBJ databases">
        <title>Genome sequence of Entomoplasma somnilux PYAN-1 (ATCC 49194).</title>
        <authorList>
            <person name="Lo W.-S."/>
            <person name="Gasparich G.E."/>
            <person name="Kuo C.-H."/>
        </authorList>
    </citation>
    <scope>NUCLEOTIDE SEQUENCE [LARGE SCALE GENOMIC DNA]</scope>
    <source>
        <strain evidence="3 4">PYAN-1</strain>
    </source>
</reference>
<keyword evidence="4" id="KW-1185">Reference proteome</keyword>
<dbReference type="PANTHER" id="PTHR47396:SF1">
    <property type="entry name" value="ATP-DEPENDENT HELICASE IRC3-RELATED"/>
    <property type="match status" value="1"/>
</dbReference>
<dbReference type="KEGG" id="esx:ESOMN_v1c03370"/>
<dbReference type="PANTHER" id="PTHR47396">
    <property type="entry name" value="TYPE I RESTRICTION ENZYME ECOKI R PROTEIN"/>
    <property type="match status" value="1"/>
</dbReference>
<dbReference type="Pfam" id="PF09565">
    <property type="entry name" value="RE_NgoFVII"/>
    <property type="match status" value="1"/>
</dbReference>
<name>A0A2K8NY19_9MOLU</name>
<dbReference type="SUPFAM" id="SSF52540">
    <property type="entry name" value="P-loop containing nucleoside triphosphate hydrolases"/>
    <property type="match status" value="1"/>
</dbReference>
<dbReference type="InterPro" id="IPR014001">
    <property type="entry name" value="Helicase_ATP-bd"/>
</dbReference>
<dbReference type="GO" id="GO:0004386">
    <property type="term" value="F:helicase activity"/>
    <property type="evidence" value="ECO:0007669"/>
    <property type="project" value="UniProtKB-KW"/>
</dbReference>